<dbReference type="InterPro" id="IPR039498">
    <property type="entry name" value="NTP_transf_5"/>
</dbReference>
<protein>
    <submittedName>
        <fullName evidence="1">Nucleotidyltransferase family protein</fullName>
    </submittedName>
</protein>
<dbReference type="RefSeq" id="WP_212694526.1">
    <property type="nucleotide sequence ID" value="NZ_CP058649.1"/>
</dbReference>
<name>A0A8J8MLT9_9FIRM</name>
<evidence type="ECO:0000313" key="2">
    <source>
        <dbReference type="Proteomes" id="UP000683246"/>
    </source>
</evidence>
<proteinExistence type="predicted"/>
<sequence>MINFEMTNEEKIVILGSRITFSQKNKDSLRELCIKDIDWYNVFNIAIKNKVATLVWYNLMKLKLENKIPHKLERIIYFYYIGTKKRNKAYINDMKKILSILQENNIYSAPLKGGYLIPNMYKDYGIRTISDVDCLVKRSDVSRIISIMESLNYTQGDYDYQSNSIQPIDREKQILWKMNMNNLYPFKKISKSEYFKFIEVDFCFSLDLNLDLSPVEVMISEIQEDNDFGLYTLKPSHFFVHLCCHLFKEATNTMWIVLENDLNLIKFCDVREYMLNNMDEDMKKEAIEFAKDNHLEKAIYFTIYYLKEIYNDGYEDELIEQLEISNDSFINMYGERDYGEGVEWSKSFWHRIFDNSNKDELKKGVRYLELD</sequence>
<dbReference type="Pfam" id="PF14907">
    <property type="entry name" value="NTP_transf_5"/>
    <property type="match status" value="1"/>
</dbReference>
<keyword evidence="2" id="KW-1185">Reference proteome</keyword>
<dbReference type="Proteomes" id="UP000683246">
    <property type="component" value="Chromosome"/>
</dbReference>
<dbReference type="EMBL" id="CP058649">
    <property type="protein sequence ID" value="QUI23839.1"/>
    <property type="molecule type" value="Genomic_DNA"/>
</dbReference>
<accession>A0A8J8MLT9</accession>
<gene>
    <name evidence="1" type="ORF">HZI73_16740</name>
</gene>
<evidence type="ECO:0000313" key="1">
    <source>
        <dbReference type="EMBL" id="QUI23839.1"/>
    </source>
</evidence>
<dbReference type="AlphaFoldDB" id="A0A8J8MLT9"/>
<organism evidence="1 2">
    <name type="scientific">Vallitalea pronyensis</name>
    <dbReference type="NCBI Taxonomy" id="1348613"/>
    <lineage>
        <taxon>Bacteria</taxon>
        <taxon>Bacillati</taxon>
        <taxon>Bacillota</taxon>
        <taxon>Clostridia</taxon>
        <taxon>Lachnospirales</taxon>
        <taxon>Vallitaleaceae</taxon>
        <taxon>Vallitalea</taxon>
    </lineage>
</organism>
<dbReference type="KEGG" id="vpy:HZI73_16740"/>
<reference evidence="1" key="1">
    <citation type="submission" date="2020-07" db="EMBL/GenBank/DDBJ databases">
        <title>Vallitalea pronyensis genome.</title>
        <authorList>
            <person name="Postec A."/>
        </authorList>
    </citation>
    <scope>NUCLEOTIDE SEQUENCE</scope>
    <source>
        <strain evidence="1">FatNI3</strain>
    </source>
</reference>